<feature type="domain" description="Ketopantoate reductase N-terminal" evidence="2">
    <location>
        <begin position="7"/>
        <end position="152"/>
    </location>
</feature>
<proteinExistence type="predicted"/>
<dbReference type="InterPro" id="IPR008927">
    <property type="entry name" value="6-PGluconate_DH-like_C_sf"/>
</dbReference>
<evidence type="ECO:0000313" key="4">
    <source>
        <dbReference type="EMBL" id="USW49024.1"/>
    </source>
</evidence>
<organism evidence="4 5">
    <name type="scientific">Septoria linicola</name>
    <dbReference type="NCBI Taxonomy" id="215465"/>
    <lineage>
        <taxon>Eukaryota</taxon>
        <taxon>Fungi</taxon>
        <taxon>Dikarya</taxon>
        <taxon>Ascomycota</taxon>
        <taxon>Pezizomycotina</taxon>
        <taxon>Dothideomycetes</taxon>
        <taxon>Dothideomycetidae</taxon>
        <taxon>Mycosphaerellales</taxon>
        <taxon>Mycosphaerellaceae</taxon>
        <taxon>Septoria</taxon>
    </lineage>
</organism>
<dbReference type="Pfam" id="PF02558">
    <property type="entry name" value="ApbA"/>
    <property type="match status" value="1"/>
</dbReference>
<dbReference type="FunFam" id="1.10.1040.10:FF:000017">
    <property type="entry name" value="2-dehydropantoate 2-reductase"/>
    <property type="match status" value="1"/>
</dbReference>
<dbReference type="InterPro" id="IPR013328">
    <property type="entry name" value="6PGD_dom2"/>
</dbReference>
<dbReference type="InterPro" id="IPR013332">
    <property type="entry name" value="KPR_N"/>
</dbReference>
<keyword evidence="1" id="KW-0472">Membrane</keyword>
<dbReference type="InterPro" id="IPR051402">
    <property type="entry name" value="KPR-Related"/>
</dbReference>
<dbReference type="GO" id="GO:0005737">
    <property type="term" value="C:cytoplasm"/>
    <property type="evidence" value="ECO:0007669"/>
    <property type="project" value="TreeGrafter"/>
</dbReference>
<accession>A0A9Q9AGJ7</accession>
<feature type="transmembrane region" description="Helical" evidence="1">
    <location>
        <begin position="7"/>
        <end position="24"/>
    </location>
</feature>
<dbReference type="Gene3D" id="1.10.1040.10">
    <property type="entry name" value="N-(1-d-carboxylethyl)-l-norvaline Dehydrogenase, domain 2"/>
    <property type="match status" value="1"/>
</dbReference>
<evidence type="ECO:0000313" key="5">
    <source>
        <dbReference type="Proteomes" id="UP001056384"/>
    </source>
</evidence>
<name>A0A9Q9AGJ7_9PEZI</name>
<evidence type="ECO:0000259" key="2">
    <source>
        <dbReference type="Pfam" id="PF02558"/>
    </source>
</evidence>
<evidence type="ECO:0000256" key="1">
    <source>
        <dbReference type="SAM" id="Phobius"/>
    </source>
</evidence>
<dbReference type="Proteomes" id="UP001056384">
    <property type="component" value="Chromosome 2"/>
</dbReference>
<keyword evidence="1" id="KW-0812">Transmembrane</keyword>
<gene>
    <name evidence="4" type="ORF">Slin15195_G023430</name>
</gene>
<keyword evidence="5" id="KW-1185">Reference proteome</keyword>
<feature type="domain" description="Ketopantoate reductase C-terminal" evidence="3">
    <location>
        <begin position="192"/>
        <end position="286"/>
    </location>
</feature>
<dbReference type="PANTHER" id="PTHR21708">
    <property type="entry name" value="PROBABLE 2-DEHYDROPANTOATE 2-REDUCTASE"/>
    <property type="match status" value="1"/>
</dbReference>
<dbReference type="Pfam" id="PF08546">
    <property type="entry name" value="ApbA_C"/>
    <property type="match status" value="1"/>
</dbReference>
<dbReference type="InterPro" id="IPR013752">
    <property type="entry name" value="KPA_reductase"/>
</dbReference>
<evidence type="ECO:0000259" key="3">
    <source>
        <dbReference type="Pfam" id="PF08546"/>
    </source>
</evidence>
<protein>
    <submittedName>
        <fullName evidence="4">6-phosphogluconate dehydrogenase-like domain superfamily, ketopantoate reductase</fullName>
    </submittedName>
</protein>
<reference evidence="4" key="1">
    <citation type="submission" date="2022-06" db="EMBL/GenBank/DDBJ databases">
        <title>Complete genome sequences of two strains of the flax pathogen Septoria linicola.</title>
        <authorList>
            <person name="Lapalu N."/>
            <person name="Simon A."/>
            <person name="Demenou B."/>
            <person name="Paumier D."/>
            <person name="Guillot M.-P."/>
            <person name="Gout L."/>
            <person name="Valade R."/>
        </authorList>
    </citation>
    <scope>NUCLEOTIDE SEQUENCE</scope>
    <source>
        <strain evidence="4">SE15195</strain>
    </source>
</reference>
<dbReference type="AlphaFoldDB" id="A0A9Q9AGJ7"/>
<dbReference type="Gene3D" id="3.40.50.720">
    <property type="entry name" value="NAD(P)-binding Rossmann-like Domain"/>
    <property type="match status" value="1"/>
</dbReference>
<dbReference type="SUPFAM" id="SSF48179">
    <property type="entry name" value="6-phosphogluconate dehydrogenase C-terminal domain-like"/>
    <property type="match status" value="1"/>
</dbReference>
<keyword evidence="1" id="KW-1133">Transmembrane helix</keyword>
<sequence length="287" mass="31482">MRTKRQVLVYGGGAVGSIIGWRVAQNSSSMVSVVCRSNYEAVKRSGYELKTNTWGNGYFAPHRVLQSGTLSKTTFDQPFDYCILANKVKDDYTFALSELRRLVSPQTTLVAAQNGMDVEVPLRSTFPDNTILSAVCNIGCAQVRPGIIEQTASIKRPAFLIGAYGQLNATDVHRRDTLTALDPEFGSVNCVTQERWRKLVLNSAWNSTTALTGLNTHEVLERPGAARLMYQIADEAVCVAAASGVTLDEDLPTQVIDLARDSLPITPSTLQDARRRRPMELAPIFGK</sequence>
<dbReference type="EMBL" id="CP099419">
    <property type="protein sequence ID" value="USW49024.1"/>
    <property type="molecule type" value="Genomic_DNA"/>
</dbReference>
<dbReference type="PANTHER" id="PTHR21708:SF40">
    <property type="entry name" value="REDUCTASE FAMILY PROTEIN, PUTATIVE (AFU_ORTHOLOGUE AFUA_2G14497)-RELATED"/>
    <property type="match status" value="1"/>
</dbReference>